<name>W2RX88_CYPE1</name>
<evidence type="ECO:0000313" key="5">
    <source>
        <dbReference type="Proteomes" id="UP000030752"/>
    </source>
</evidence>
<dbReference type="SUPFAM" id="SSF56601">
    <property type="entry name" value="beta-lactamase/transpeptidase-like"/>
    <property type="match status" value="1"/>
</dbReference>
<dbReference type="eggNOG" id="ENOG502S4UR">
    <property type="taxonomic scope" value="Eukaryota"/>
</dbReference>
<dbReference type="InterPro" id="IPR001466">
    <property type="entry name" value="Beta-lactam-related"/>
</dbReference>
<keyword evidence="5" id="KW-1185">Reference proteome</keyword>
<dbReference type="InterPro" id="IPR012338">
    <property type="entry name" value="Beta-lactam/transpept-like"/>
</dbReference>
<proteinExistence type="inferred from homology"/>
<dbReference type="EMBL" id="KB822719">
    <property type="protein sequence ID" value="ETN41062.1"/>
    <property type="molecule type" value="Genomic_DNA"/>
</dbReference>
<dbReference type="VEuPathDB" id="FungiDB:HMPREF1541_02997"/>
<organism evidence="4 5">
    <name type="scientific">Cyphellophora europaea (strain CBS 101466)</name>
    <name type="common">Phialophora europaea</name>
    <dbReference type="NCBI Taxonomy" id="1220924"/>
    <lineage>
        <taxon>Eukaryota</taxon>
        <taxon>Fungi</taxon>
        <taxon>Dikarya</taxon>
        <taxon>Ascomycota</taxon>
        <taxon>Pezizomycotina</taxon>
        <taxon>Eurotiomycetes</taxon>
        <taxon>Chaetothyriomycetidae</taxon>
        <taxon>Chaetothyriales</taxon>
        <taxon>Cyphellophoraceae</taxon>
        <taxon>Cyphellophora</taxon>
    </lineage>
</organism>
<dbReference type="PANTHER" id="PTHR43283">
    <property type="entry name" value="BETA-LACTAMASE-RELATED"/>
    <property type="match status" value="1"/>
</dbReference>
<dbReference type="InterPro" id="IPR050789">
    <property type="entry name" value="Diverse_Enzym_Activities"/>
</dbReference>
<protein>
    <recommendedName>
        <fullName evidence="3">Beta-lactamase-related domain-containing protein</fullName>
    </recommendedName>
</protein>
<evidence type="ECO:0000256" key="1">
    <source>
        <dbReference type="ARBA" id="ARBA00009009"/>
    </source>
</evidence>
<dbReference type="GO" id="GO:0016787">
    <property type="term" value="F:hydrolase activity"/>
    <property type="evidence" value="ECO:0007669"/>
    <property type="project" value="UniProtKB-KW"/>
</dbReference>
<dbReference type="RefSeq" id="XP_008715571.1">
    <property type="nucleotide sequence ID" value="XM_008717349.1"/>
</dbReference>
<dbReference type="OrthoDB" id="428260at2759"/>
<dbReference type="InParanoid" id="W2RX88"/>
<comment type="similarity">
    <text evidence="1">Belongs to the class-A beta-lactamase family.</text>
</comment>
<evidence type="ECO:0000256" key="2">
    <source>
        <dbReference type="ARBA" id="ARBA00022801"/>
    </source>
</evidence>
<dbReference type="Proteomes" id="UP000030752">
    <property type="component" value="Unassembled WGS sequence"/>
</dbReference>
<accession>W2RX88</accession>
<feature type="domain" description="Beta-lactamase-related" evidence="3">
    <location>
        <begin position="60"/>
        <end position="418"/>
    </location>
</feature>
<evidence type="ECO:0000259" key="3">
    <source>
        <dbReference type="Pfam" id="PF00144"/>
    </source>
</evidence>
<dbReference type="Gene3D" id="3.40.710.10">
    <property type="entry name" value="DD-peptidase/beta-lactamase superfamily"/>
    <property type="match status" value="1"/>
</dbReference>
<dbReference type="Pfam" id="PF00144">
    <property type="entry name" value="Beta-lactamase"/>
    <property type="match status" value="1"/>
</dbReference>
<dbReference type="PANTHER" id="PTHR43283:SF17">
    <property type="entry name" value="(LOVD), PUTATIVE (AFU_ORTHOLOGUE AFUA_5G00920)-RELATED"/>
    <property type="match status" value="1"/>
</dbReference>
<gene>
    <name evidence="4" type="ORF">HMPREF1541_02997</name>
</gene>
<reference evidence="4 5" key="1">
    <citation type="submission" date="2013-03" db="EMBL/GenBank/DDBJ databases">
        <title>The Genome Sequence of Phialophora europaea CBS 101466.</title>
        <authorList>
            <consortium name="The Broad Institute Genomics Platform"/>
            <person name="Cuomo C."/>
            <person name="de Hoog S."/>
            <person name="Gorbushina A."/>
            <person name="Walker B."/>
            <person name="Young S.K."/>
            <person name="Zeng Q."/>
            <person name="Gargeya S."/>
            <person name="Fitzgerald M."/>
            <person name="Haas B."/>
            <person name="Abouelleil A."/>
            <person name="Allen A.W."/>
            <person name="Alvarado L."/>
            <person name="Arachchi H.M."/>
            <person name="Berlin A.M."/>
            <person name="Chapman S.B."/>
            <person name="Gainer-Dewar J."/>
            <person name="Goldberg J."/>
            <person name="Griggs A."/>
            <person name="Gujja S."/>
            <person name="Hansen M."/>
            <person name="Howarth C."/>
            <person name="Imamovic A."/>
            <person name="Ireland A."/>
            <person name="Larimer J."/>
            <person name="McCowan C."/>
            <person name="Murphy C."/>
            <person name="Pearson M."/>
            <person name="Poon T.W."/>
            <person name="Priest M."/>
            <person name="Roberts A."/>
            <person name="Saif S."/>
            <person name="Shea T."/>
            <person name="Sisk P."/>
            <person name="Sykes S."/>
            <person name="Wortman J."/>
            <person name="Nusbaum C."/>
            <person name="Birren B."/>
        </authorList>
    </citation>
    <scope>NUCLEOTIDE SEQUENCE [LARGE SCALE GENOMIC DNA]</scope>
    <source>
        <strain evidence="4 5">CBS 101466</strain>
    </source>
</reference>
<dbReference type="HOGENOM" id="CLU_020027_11_1_1"/>
<dbReference type="STRING" id="1220924.W2RX88"/>
<keyword evidence="2" id="KW-0378">Hydrolase</keyword>
<evidence type="ECO:0000313" key="4">
    <source>
        <dbReference type="EMBL" id="ETN41062.1"/>
    </source>
</evidence>
<sequence length="440" mass="47617">MANSLKDFEEYLTSLAPATSTSPSIPGVVLLAASRDPAIPQYSFSCGTTSVSPSRSPAPALTPASSFWFASATKLLTSLAALQLVERGLWTLHRPVAEAVPELGALQHLTGWSEDGLPTYGEDVNGKRAGARVTLRHLLTHTSGMGYHFLNPKLIRWWKWRAEQEGRDVQGSFGGTVTGGLGGPLVNEPGTVWEYGPGIDWAGLLVERIYGEEEGKLGRVIQREVLGPVNVKEREAVWRKADLKWSEQDAEERWVDMTARGPEGLVPAGPMPPENATHDLGGSGIRCPAQDWIKVLESLIRNDGRILKPETVERYLYQPQLVDGEGLLGSKLSQSQRTVFAAGPGGRMLSGGLPLPSKDGEAEDEYEYNHSLAGALSRKKGGEGWALHWGGAPNIEWFLDPNAGVGGVFATQLLPPVDKLMLDLAVDFREKVIEALGTKS</sequence>
<dbReference type="GeneID" id="19970336"/>
<dbReference type="AlphaFoldDB" id="W2RX88"/>